<dbReference type="Pfam" id="PF02321">
    <property type="entry name" value="OEP"/>
    <property type="match status" value="2"/>
</dbReference>
<evidence type="ECO:0000313" key="9">
    <source>
        <dbReference type="EMBL" id="AML53620.1"/>
    </source>
</evidence>
<keyword evidence="10" id="KW-1185">Reference proteome</keyword>
<evidence type="ECO:0000256" key="6">
    <source>
        <dbReference type="ARBA" id="ARBA00023136"/>
    </source>
</evidence>
<dbReference type="Gene3D" id="1.20.1600.10">
    <property type="entry name" value="Outer membrane efflux proteins (OEP)"/>
    <property type="match status" value="1"/>
</dbReference>
<dbReference type="InterPro" id="IPR010130">
    <property type="entry name" value="T1SS_OMP_TolC"/>
</dbReference>
<dbReference type="EMBL" id="CP014327">
    <property type="protein sequence ID" value="AML53620.1"/>
    <property type="molecule type" value="Genomic_DNA"/>
</dbReference>
<dbReference type="GO" id="GO:0015562">
    <property type="term" value="F:efflux transmembrane transporter activity"/>
    <property type="evidence" value="ECO:0007669"/>
    <property type="project" value="InterPro"/>
</dbReference>
<evidence type="ECO:0000256" key="3">
    <source>
        <dbReference type="ARBA" id="ARBA00022448"/>
    </source>
</evidence>
<dbReference type="AlphaFoldDB" id="A0A126V5Q3"/>
<keyword evidence="6" id="KW-0472">Membrane</keyword>
<dbReference type="GO" id="GO:0015288">
    <property type="term" value="F:porin activity"/>
    <property type="evidence" value="ECO:0007669"/>
    <property type="project" value="TreeGrafter"/>
</dbReference>
<feature type="chain" id="PRO_5007443569" description="Transporter" evidence="8">
    <location>
        <begin position="21"/>
        <end position="461"/>
    </location>
</feature>
<dbReference type="STRING" id="1579316.RC74_10165"/>
<keyword evidence="7" id="KW-0998">Cell outer membrane</keyword>
<keyword evidence="3" id="KW-0813">Transport</keyword>
<keyword evidence="5" id="KW-0812">Transmembrane</keyword>
<gene>
    <name evidence="9" type="ORF">RC74_10165</name>
</gene>
<evidence type="ECO:0000256" key="1">
    <source>
        <dbReference type="ARBA" id="ARBA00004442"/>
    </source>
</evidence>
<evidence type="ECO:0000256" key="2">
    <source>
        <dbReference type="ARBA" id="ARBA00007613"/>
    </source>
</evidence>
<evidence type="ECO:0000256" key="8">
    <source>
        <dbReference type="SAM" id="SignalP"/>
    </source>
</evidence>
<sequence>MKKVIGFTVAILMSSTIASRAETLADALVSAYNNSGLLEQNRALLRAADEDVAQSVAALRPTLSYIASIDYAYSDLERPILGGYDQGLGAGLNLVAEMTLYDFGRNKLAVEASKESVLAARENLIGIEQQVLFNAVNAFLSLSEDLEFVDLRQNNLRVIGQELKAAQDRFEVGEVTRTDVSNAEARLAAAQAGLAEAKGEVAVSREVYNSAIGHYPTTLASPPRAPKVASSLDAARDVALRNHPDLKAVQRTIKVAELNEERAERLKYPTLNGTARAGMIGEWDEYDSTSAAISLDLSGPIYQGGRLPSLARQALAAVQAERAQLHLVSLAVQQNVGTAWARLLVSEASLSSRQAQVVAAQSAFDGTREEAALGARTTLDVLNAEQEVLDAKADVIVANTIRYLADYALLAQMGLLTAEHLKLKVQIYDPSVYYNAVENAPSGYSKQGKALDRVLKGLGKE</sequence>
<dbReference type="GO" id="GO:1990281">
    <property type="term" value="C:efflux pump complex"/>
    <property type="evidence" value="ECO:0007669"/>
    <property type="project" value="TreeGrafter"/>
</dbReference>
<dbReference type="PANTHER" id="PTHR30026:SF22">
    <property type="entry name" value="OUTER MEMBRANE EFFLUX PROTEIN"/>
    <property type="match status" value="1"/>
</dbReference>
<keyword evidence="8" id="KW-0732">Signal</keyword>
<dbReference type="InterPro" id="IPR003423">
    <property type="entry name" value="OMP_efflux"/>
</dbReference>
<evidence type="ECO:0000256" key="5">
    <source>
        <dbReference type="ARBA" id="ARBA00022692"/>
    </source>
</evidence>
<dbReference type="InterPro" id="IPR051906">
    <property type="entry name" value="TolC-like"/>
</dbReference>
<dbReference type="NCBIfam" id="TIGR01844">
    <property type="entry name" value="type_I_sec_TolC"/>
    <property type="match status" value="1"/>
</dbReference>
<evidence type="ECO:0000313" key="10">
    <source>
        <dbReference type="Proteomes" id="UP000070371"/>
    </source>
</evidence>
<evidence type="ECO:0008006" key="11">
    <source>
        <dbReference type="Google" id="ProtNLM"/>
    </source>
</evidence>
<comment type="similarity">
    <text evidence="2">Belongs to the outer membrane factor (OMF) (TC 1.B.17) family.</text>
</comment>
<proteinExistence type="inferred from homology"/>
<dbReference type="SUPFAM" id="SSF56954">
    <property type="entry name" value="Outer membrane efflux proteins (OEP)"/>
    <property type="match status" value="1"/>
</dbReference>
<dbReference type="GO" id="GO:0009279">
    <property type="term" value="C:cell outer membrane"/>
    <property type="evidence" value="ECO:0007669"/>
    <property type="project" value="UniProtKB-SubCell"/>
</dbReference>
<keyword evidence="4" id="KW-1134">Transmembrane beta strand</keyword>
<comment type="subcellular location">
    <subcellularLocation>
        <location evidence="1">Cell outer membrane</location>
    </subcellularLocation>
</comment>
<dbReference type="Proteomes" id="UP000070371">
    <property type="component" value="Chromosome"/>
</dbReference>
<name>A0A126V5Q3_9RHOB</name>
<organism evidence="9 10">
    <name type="scientific">Falsihalocynthiibacter arcticus</name>
    <dbReference type="NCBI Taxonomy" id="1579316"/>
    <lineage>
        <taxon>Bacteria</taxon>
        <taxon>Pseudomonadati</taxon>
        <taxon>Pseudomonadota</taxon>
        <taxon>Alphaproteobacteria</taxon>
        <taxon>Rhodobacterales</taxon>
        <taxon>Roseobacteraceae</taxon>
        <taxon>Falsihalocynthiibacter</taxon>
    </lineage>
</organism>
<accession>A0A126V5Q3</accession>
<reference evidence="9 10" key="1">
    <citation type="submission" date="2016-02" db="EMBL/GenBank/DDBJ databases">
        <title>Complete genome sequence of Halocynthiibacter arcticus PAMC 20958t from arctic marine sediment.</title>
        <authorList>
            <person name="Lee Y.M."/>
            <person name="Baek K."/>
            <person name="Lee H.K."/>
            <person name="Shin S.C."/>
        </authorList>
    </citation>
    <scope>NUCLEOTIDE SEQUENCE [LARGE SCALE GENOMIC DNA]</scope>
    <source>
        <strain evidence="9">PAMC 20958</strain>
    </source>
</reference>
<protein>
    <recommendedName>
        <fullName evidence="11">Transporter</fullName>
    </recommendedName>
</protein>
<dbReference type="PANTHER" id="PTHR30026">
    <property type="entry name" value="OUTER MEMBRANE PROTEIN TOLC"/>
    <property type="match status" value="1"/>
</dbReference>
<feature type="signal peptide" evidence="8">
    <location>
        <begin position="1"/>
        <end position="20"/>
    </location>
</feature>
<dbReference type="KEGG" id="hat:RC74_10165"/>
<evidence type="ECO:0000256" key="4">
    <source>
        <dbReference type="ARBA" id="ARBA00022452"/>
    </source>
</evidence>
<evidence type="ECO:0000256" key="7">
    <source>
        <dbReference type="ARBA" id="ARBA00023237"/>
    </source>
</evidence>